<dbReference type="Proteomes" id="UP000559027">
    <property type="component" value="Unassembled WGS sequence"/>
</dbReference>
<evidence type="ECO:0000259" key="8">
    <source>
        <dbReference type="Pfam" id="PF01490"/>
    </source>
</evidence>
<dbReference type="OrthoDB" id="40134at2759"/>
<proteinExistence type="predicted"/>
<feature type="compositionally biased region" description="Basic and acidic residues" evidence="6">
    <location>
        <begin position="1"/>
        <end position="19"/>
    </location>
</feature>
<feature type="region of interest" description="Disordered" evidence="6">
    <location>
        <begin position="1"/>
        <end position="23"/>
    </location>
</feature>
<evidence type="ECO:0000256" key="5">
    <source>
        <dbReference type="ARBA" id="ARBA00023136"/>
    </source>
</evidence>
<feature type="domain" description="Amino acid transporter transmembrane" evidence="8">
    <location>
        <begin position="107"/>
        <end position="268"/>
    </location>
</feature>
<dbReference type="PANTHER" id="PTHR48017">
    <property type="entry name" value="OS05G0424000 PROTEIN-RELATED"/>
    <property type="match status" value="1"/>
</dbReference>
<evidence type="ECO:0000256" key="7">
    <source>
        <dbReference type="SAM" id="Phobius"/>
    </source>
</evidence>
<evidence type="ECO:0000256" key="1">
    <source>
        <dbReference type="ARBA" id="ARBA00004370"/>
    </source>
</evidence>
<feature type="transmembrane region" description="Helical" evidence="7">
    <location>
        <begin position="139"/>
        <end position="161"/>
    </location>
</feature>
<keyword evidence="10" id="KW-1185">Reference proteome</keyword>
<keyword evidence="5 7" id="KW-0472">Membrane</keyword>
<dbReference type="Pfam" id="PF01490">
    <property type="entry name" value="Aa_trans"/>
    <property type="match status" value="1"/>
</dbReference>
<dbReference type="InterPro" id="IPR013057">
    <property type="entry name" value="AA_transpt_TM"/>
</dbReference>
<comment type="caution">
    <text evidence="9">The sequence shown here is derived from an EMBL/GenBank/DDBJ whole genome shotgun (WGS) entry which is preliminary data.</text>
</comment>
<keyword evidence="3 7" id="KW-0812">Transmembrane</keyword>
<comment type="subcellular location">
    <subcellularLocation>
        <location evidence="1">Membrane</location>
    </subcellularLocation>
</comment>
<evidence type="ECO:0000256" key="6">
    <source>
        <dbReference type="SAM" id="MobiDB-lite"/>
    </source>
</evidence>
<evidence type="ECO:0000256" key="3">
    <source>
        <dbReference type="ARBA" id="ARBA00022692"/>
    </source>
</evidence>
<dbReference type="EMBL" id="JAACJO010000015">
    <property type="protein sequence ID" value="KAF5349910.1"/>
    <property type="molecule type" value="Genomic_DNA"/>
</dbReference>
<evidence type="ECO:0000256" key="2">
    <source>
        <dbReference type="ARBA" id="ARBA00022448"/>
    </source>
</evidence>
<evidence type="ECO:0000313" key="10">
    <source>
        <dbReference type="Proteomes" id="UP000559027"/>
    </source>
</evidence>
<organism evidence="9 10">
    <name type="scientific">Leucocoprinus leucothites</name>
    <dbReference type="NCBI Taxonomy" id="201217"/>
    <lineage>
        <taxon>Eukaryota</taxon>
        <taxon>Fungi</taxon>
        <taxon>Dikarya</taxon>
        <taxon>Basidiomycota</taxon>
        <taxon>Agaricomycotina</taxon>
        <taxon>Agaricomycetes</taxon>
        <taxon>Agaricomycetidae</taxon>
        <taxon>Agaricales</taxon>
        <taxon>Agaricineae</taxon>
        <taxon>Agaricaceae</taxon>
        <taxon>Leucocoprinus</taxon>
    </lineage>
</organism>
<keyword evidence="2" id="KW-0813">Transport</keyword>
<feature type="transmembrane region" description="Helical" evidence="7">
    <location>
        <begin position="345"/>
        <end position="367"/>
    </location>
</feature>
<accession>A0A8H5CXT1</accession>
<keyword evidence="4 7" id="KW-1133">Transmembrane helix</keyword>
<feature type="transmembrane region" description="Helical" evidence="7">
    <location>
        <begin position="220"/>
        <end position="239"/>
    </location>
</feature>
<dbReference type="AlphaFoldDB" id="A0A8H5CXT1"/>
<feature type="transmembrane region" description="Helical" evidence="7">
    <location>
        <begin position="112"/>
        <end position="133"/>
    </location>
</feature>
<protein>
    <recommendedName>
        <fullName evidence="8">Amino acid transporter transmembrane domain-containing protein</fullName>
    </recommendedName>
</protein>
<gene>
    <name evidence="9" type="ORF">D9756_009302</name>
</gene>
<dbReference type="GO" id="GO:0016020">
    <property type="term" value="C:membrane"/>
    <property type="evidence" value="ECO:0007669"/>
    <property type="project" value="UniProtKB-SubCell"/>
</dbReference>
<reference evidence="9 10" key="1">
    <citation type="journal article" date="2020" name="ISME J.">
        <title>Uncovering the hidden diversity of litter-decomposition mechanisms in mushroom-forming fungi.</title>
        <authorList>
            <person name="Floudas D."/>
            <person name="Bentzer J."/>
            <person name="Ahren D."/>
            <person name="Johansson T."/>
            <person name="Persson P."/>
            <person name="Tunlid A."/>
        </authorList>
    </citation>
    <scope>NUCLEOTIDE SEQUENCE [LARGE SCALE GENOMIC DNA]</scope>
    <source>
        <strain evidence="9 10">CBS 146.42</strain>
    </source>
</reference>
<name>A0A8H5CXT1_9AGAR</name>
<feature type="transmembrane region" description="Helical" evidence="7">
    <location>
        <begin position="245"/>
        <end position="268"/>
    </location>
</feature>
<evidence type="ECO:0000313" key="9">
    <source>
        <dbReference type="EMBL" id="KAF5349910.1"/>
    </source>
</evidence>
<sequence>MNEKEAETHESFNESKGLESLHSPPGDIVVFEEYLHYAAIQRHAESLARKDSGSSREKDGGMVGWCNKLSEYKGPNVNVDPTQKYPQIPLAPEEEELAAASRSMRLASWTSIFYLITTDILGPFNAPFAIASVGWVPGILLYFSMALVAWYTSLILWRLFVRLDSLRYPLRSYSDIVERIYGKRARQATAFLQTLQLIVVVGVNCLANGQAFSQVTSGKICFSVCIVIWTLIGMVISQIRSLKNYGWVANSAVWINIVIICASMGFVVHSPPNFEAAQKSLGAPPGPVMTQFTYSFPPLLRFGYDVITDAMAGDSPFIPGKGTSGRVDGWHQWSRWKRGLFGGKIYFKLLNLLLGLAGLAMACLGMWGTGKSIKMIFDTAGSATSFGCVSPV</sequence>
<evidence type="ECO:0000256" key="4">
    <source>
        <dbReference type="ARBA" id="ARBA00022989"/>
    </source>
</evidence>